<keyword evidence="1" id="KW-0472">Membrane</keyword>
<dbReference type="RefSeq" id="WP_187482161.1">
    <property type="nucleotide sequence ID" value="NZ_CP060695.1"/>
</dbReference>
<feature type="transmembrane region" description="Helical" evidence="1">
    <location>
        <begin position="66"/>
        <end position="88"/>
    </location>
</feature>
<feature type="transmembrane region" description="Helical" evidence="1">
    <location>
        <begin position="95"/>
        <end position="114"/>
    </location>
</feature>
<protein>
    <submittedName>
        <fullName evidence="2">Uncharacterized protein</fullName>
    </submittedName>
</protein>
<keyword evidence="1" id="KW-0812">Transmembrane</keyword>
<reference evidence="2 3" key="1">
    <citation type="submission" date="2020-08" db="EMBL/GenBank/DDBJ databases">
        <title>Polaribacter sp. L12M9 isolated from gut of the Korean scallop.</title>
        <authorList>
            <person name="Jeong Y.S."/>
        </authorList>
    </citation>
    <scope>NUCLEOTIDE SEQUENCE [LARGE SCALE GENOMIC DNA]</scope>
    <source>
        <strain evidence="2 3">L12M9</strain>
    </source>
</reference>
<dbReference type="KEGG" id="ppec:H9W90_13790"/>
<keyword evidence="3" id="KW-1185">Reference proteome</keyword>
<evidence type="ECO:0000313" key="2">
    <source>
        <dbReference type="EMBL" id="QNM85248.1"/>
    </source>
</evidence>
<feature type="transmembrane region" description="Helical" evidence="1">
    <location>
        <begin position="195"/>
        <end position="216"/>
    </location>
</feature>
<feature type="transmembrane region" description="Helical" evidence="1">
    <location>
        <begin position="154"/>
        <end position="175"/>
    </location>
</feature>
<dbReference type="Proteomes" id="UP000515808">
    <property type="component" value="Chromosome"/>
</dbReference>
<gene>
    <name evidence="2" type="ORF">H9W90_13790</name>
</gene>
<feature type="transmembrane region" description="Helical" evidence="1">
    <location>
        <begin position="223"/>
        <end position="240"/>
    </location>
</feature>
<dbReference type="EMBL" id="CP060695">
    <property type="protein sequence ID" value="QNM85248.1"/>
    <property type="molecule type" value="Genomic_DNA"/>
</dbReference>
<name>A0A7G9L9E9_9FLAO</name>
<evidence type="ECO:0000256" key="1">
    <source>
        <dbReference type="SAM" id="Phobius"/>
    </source>
</evidence>
<feature type="transmembrane region" description="Helical" evidence="1">
    <location>
        <begin position="120"/>
        <end position="142"/>
    </location>
</feature>
<feature type="transmembrane region" description="Helical" evidence="1">
    <location>
        <begin position="260"/>
        <end position="278"/>
    </location>
</feature>
<dbReference type="AlphaFoldDB" id="A0A7G9L9E9"/>
<organism evidence="2 3">
    <name type="scientific">Polaribacter pectinis</name>
    <dbReference type="NCBI Taxonomy" id="2738844"/>
    <lineage>
        <taxon>Bacteria</taxon>
        <taxon>Pseudomonadati</taxon>
        <taxon>Bacteroidota</taxon>
        <taxon>Flavobacteriia</taxon>
        <taxon>Flavobacteriales</taxon>
        <taxon>Flavobacteriaceae</taxon>
    </lineage>
</organism>
<sequence length="286" mass="32787">MKRSQIVWMLKLSAFFVFAGRAYEHLFWDAPYRSLLWDQNLLQKFVEGVFNVSWKEYVTSMKADNIIQNIIKINGVFYAICAALCLIVKQESKRFSKQIIAVGGFLLLFLSILLSKSKFYHLAMFLEHSIQFGAPLLLVYLFKINGNLLKLITPLKIITALTFVSHGLYALGKLYPLPGNFVTMTLNILPITENLAKEFLFIAGVLDFVAVVFIFIPRLQKIGLIYAAIWGLITAFARITSGLTYDVSFSIFHQYLYTTIYRIPHGLSPLITLFIINLKEKKQENY</sequence>
<proteinExistence type="predicted"/>
<keyword evidence="1" id="KW-1133">Transmembrane helix</keyword>
<accession>A0A7G9L9E9</accession>
<evidence type="ECO:0000313" key="3">
    <source>
        <dbReference type="Proteomes" id="UP000515808"/>
    </source>
</evidence>